<accession>A0A920CN93</accession>
<dbReference type="PROSITE" id="PS51257">
    <property type="entry name" value="PROKAR_LIPOPROTEIN"/>
    <property type="match status" value="1"/>
</dbReference>
<feature type="chain" id="PRO_5039387712" evidence="2">
    <location>
        <begin position="25"/>
        <end position="583"/>
    </location>
</feature>
<dbReference type="InterPro" id="IPR006059">
    <property type="entry name" value="SBP"/>
</dbReference>
<sequence length="583" mass="65194">MKKFTKRMVSLTVISVLLMTTITACGGSADNNASKDNASNNSTNVTETNKGNETTFTDISADIRGNANPSAEQIEQVNSTLNDTYLGDIFDTVIPSDYSNYPYKGDVTLDVWLPANSDIPDQNAHGVQKMVEKMTGIKVNFITPPLGQEADSFTLMISSGDLPDIIIDPGRYPGGLEAGVNDGAYLDLTDLMEKNAPNYTAWRNSDDMRRKTTVTDSGRLLGFHGIAPYSEWMWFGLLIKQEALDKTGMEVPNTIDEWYAFLKKCQEVGYKHPLNYGSNYGQIFTGILNGAYGVWDWTFLDENGKVQWGPAQPKAKEYLATMQKWNKEGLLNPDWATADFNQRMASAVSSDTAVMMDSPDTMWSYWKTQNNIDFVGALNPILNPGDQSATTYKNFMRVGTSAAITTQAKDVEAAMAWLDFAFSKKGWEVYNYGEYGTVHLIDGNGKPYFPEDGYMYNDPDGQPISVALNKYRRHSWPNIRDEHNSNPNIVARGSYSGDIRQFWTEKMDSSPAIPPITFTQEEASREAELGNQLSTLRGEYFAKIIKGELPVESYDKFLTEAKKMGLDEFLSLHQAALDRYNNR</sequence>
<name>A0A920CN93_9BACL</name>
<dbReference type="AlphaFoldDB" id="A0A920CN93"/>
<evidence type="ECO:0000313" key="3">
    <source>
        <dbReference type="EMBL" id="GIO43303.1"/>
    </source>
</evidence>
<dbReference type="EMBL" id="BORS01000010">
    <property type="protein sequence ID" value="GIO43303.1"/>
    <property type="molecule type" value="Genomic_DNA"/>
</dbReference>
<feature type="signal peptide" evidence="2">
    <location>
        <begin position="1"/>
        <end position="24"/>
    </location>
</feature>
<dbReference type="InterPro" id="IPR050490">
    <property type="entry name" value="Bact_solute-bd_prot1"/>
</dbReference>
<keyword evidence="4" id="KW-1185">Reference proteome</keyword>
<feature type="compositionally biased region" description="Low complexity" evidence="1">
    <location>
        <begin position="29"/>
        <end position="44"/>
    </location>
</feature>
<keyword evidence="2" id="KW-0732">Signal</keyword>
<evidence type="ECO:0000256" key="2">
    <source>
        <dbReference type="SAM" id="SignalP"/>
    </source>
</evidence>
<feature type="region of interest" description="Disordered" evidence="1">
    <location>
        <begin position="29"/>
        <end position="52"/>
    </location>
</feature>
<reference evidence="3" key="1">
    <citation type="submission" date="2021-03" db="EMBL/GenBank/DDBJ databases">
        <title>Antimicrobial resistance genes in bacteria isolated from Japanese honey, and their potential for conferring macrolide and lincosamide resistance in the American foulbrood pathogen Paenibacillus larvae.</title>
        <authorList>
            <person name="Okamoto M."/>
            <person name="Kumagai M."/>
            <person name="Kanamori H."/>
            <person name="Takamatsu D."/>
        </authorList>
    </citation>
    <scope>NUCLEOTIDE SEQUENCE</scope>
    <source>
        <strain evidence="3">J41TS4</strain>
    </source>
</reference>
<dbReference type="Proteomes" id="UP000678895">
    <property type="component" value="Unassembled WGS sequence"/>
</dbReference>
<dbReference type="Pfam" id="PF01547">
    <property type="entry name" value="SBP_bac_1"/>
    <property type="match status" value="1"/>
</dbReference>
<protein>
    <submittedName>
        <fullName evidence="3">ABC transporter substrate-binding protein</fullName>
    </submittedName>
</protein>
<evidence type="ECO:0000256" key="1">
    <source>
        <dbReference type="SAM" id="MobiDB-lite"/>
    </source>
</evidence>
<evidence type="ECO:0000313" key="4">
    <source>
        <dbReference type="Proteomes" id="UP000678895"/>
    </source>
</evidence>
<comment type="caution">
    <text evidence="3">The sequence shown here is derived from an EMBL/GenBank/DDBJ whole genome shotgun (WGS) entry which is preliminary data.</text>
</comment>
<proteinExistence type="predicted"/>
<organism evidence="3 4">
    <name type="scientific">Paenibacillus apis</name>
    <dbReference type="NCBI Taxonomy" id="1792174"/>
    <lineage>
        <taxon>Bacteria</taxon>
        <taxon>Bacillati</taxon>
        <taxon>Bacillota</taxon>
        <taxon>Bacilli</taxon>
        <taxon>Bacillales</taxon>
        <taxon>Paenibacillaceae</taxon>
        <taxon>Paenibacillus</taxon>
    </lineage>
</organism>
<dbReference type="RefSeq" id="WP_044482306.1">
    <property type="nucleotide sequence ID" value="NZ_BORS01000010.1"/>
</dbReference>
<dbReference type="PANTHER" id="PTHR43649">
    <property type="entry name" value="ARABINOSE-BINDING PROTEIN-RELATED"/>
    <property type="match status" value="1"/>
</dbReference>
<dbReference type="Gene3D" id="3.40.190.10">
    <property type="entry name" value="Periplasmic binding protein-like II"/>
    <property type="match status" value="2"/>
</dbReference>
<dbReference type="SUPFAM" id="SSF53850">
    <property type="entry name" value="Periplasmic binding protein-like II"/>
    <property type="match status" value="1"/>
</dbReference>
<dbReference type="PANTHER" id="PTHR43649:SF12">
    <property type="entry name" value="DIACETYLCHITOBIOSE BINDING PROTEIN DASA"/>
    <property type="match status" value="1"/>
</dbReference>
<gene>
    <name evidence="3" type="ORF">J41TS4_30610</name>
</gene>